<reference evidence="1" key="1">
    <citation type="submission" date="2021-05" db="EMBL/GenBank/DDBJ databases">
        <authorList>
            <person name="Scholz U."/>
            <person name="Mascher M."/>
            <person name="Fiebig A."/>
        </authorList>
    </citation>
    <scope>NUCLEOTIDE SEQUENCE [LARGE SCALE GENOMIC DNA]</scope>
</reference>
<organism evidence="1 2">
    <name type="scientific">Avena sativa</name>
    <name type="common">Oat</name>
    <dbReference type="NCBI Taxonomy" id="4498"/>
    <lineage>
        <taxon>Eukaryota</taxon>
        <taxon>Viridiplantae</taxon>
        <taxon>Streptophyta</taxon>
        <taxon>Embryophyta</taxon>
        <taxon>Tracheophyta</taxon>
        <taxon>Spermatophyta</taxon>
        <taxon>Magnoliopsida</taxon>
        <taxon>Liliopsida</taxon>
        <taxon>Poales</taxon>
        <taxon>Poaceae</taxon>
        <taxon>BOP clade</taxon>
        <taxon>Pooideae</taxon>
        <taxon>Poodae</taxon>
        <taxon>Poeae</taxon>
        <taxon>Poeae Chloroplast Group 1 (Aveneae type)</taxon>
        <taxon>Aveninae</taxon>
        <taxon>Avena</taxon>
    </lineage>
</organism>
<evidence type="ECO:0000313" key="2">
    <source>
        <dbReference type="Proteomes" id="UP001732700"/>
    </source>
</evidence>
<accession>A0ACD5XJF6</accession>
<protein>
    <submittedName>
        <fullName evidence="1">Uncharacterized protein</fullName>
    </submittedName>
</protein>
<evidence type="ECO:0000313" key="1">
    <source>
        <dbReference type="EnsemblPlants" id="AVESA.00010b.r2.4DG0783040.1.CDS"/>
    </source>
</evidence>
<sequence>MPRAGPTHPQRPSPSIPPPPTRSFGLVFPPPQLLAAHLLCSPPLPFISIPIHLPRRPALQMASSWGLLMVVAVIAAAGCGGFCSEAAPTAAAEAAHEVLRAHGLPRGLLPAGIAAFSHDPGTGRFEAVLEAPCTARTEVGLRYNVTVAGEISYGRIAQLSGVDAQDLFLWFAVRSIRVDVPSTGIIYFDVGVVFKHFPLSFFDAPPPCLPSQLLLLAPEQRDRGRQDGSVVGGVASQ</sequence>
<dbReference type="EnsemblPlants" id="AVESA.00010b.r2.4DG0783040.1">
    <property type="protein sequence ID" value="AVESA.00010b.r2.4DG0783040.1.CDS"/>
    <property type="gene ID" value="AVESA.00010b.r2.4DG0783040"/>
</dbReference>
<proteinExistence type="predicted"/>
<keyword evidence="2" id="KW-1185">Reference proteome</keyword>
<reference evidence="1" key="2">
    <citation type="submission" date="2025-09" db="UniProtKB">
        <authorList>
            <consortium name="EnsemblPlants"/>
        </authorList>
    </citation>
    <scope>IDENTIFICATION</scope>
</reference>
<name>A0ACD5XJF6_AVESA</name>
<dbReference type="Proteomes" id="UP001732700">
    <property type="component" value="Chromosome 4D"/>
</dbReference>